<dbReference type="SMART" id="SM00248">
    <property type="entry name" value="ANK"/>
    <property type="match status" value="4"/>
</dbReference>
<accession>A0A0K2ZXU7</accession>
<evidence type="ECO:0000256" key="4">
    <source>
        <dbReference type="SAM" id="SignalP"/>
    </source>
</evidence>
<dbReference type="InterPro" id="IPR002110">
    <property type="entry name" value="Ankyrin_rpt"/>
</dbReference>
<reference evidence="5 6" key="1">
    <citation type="submission" date="2015-07" db="EMBL/GenBank/DDBJ databases">
        <authorList>
            <person name="Noorani M."/>
        </authorList>
    </citation>
    <scope>NUCLEOTIDE SEQUENCE [LARGE SCALE GENOMIC DNA]</scope>
    <source>
        <strain evidence="5">LMG730</strain>
    </source>
</reference>
<dbReference type="Proteomes" id="UP000045978">
    <property type="component" value="Unassembled WGS sequence"/>
</dbReference>
<evidence type="ECO:0000256" key="2">
    <source>
        <dbReference type="ARBA" id="ARBA00023043"/>
    </source>
</evidence>
<feature type="repeat" description="ANK" evidence="3">
    <location>
        <begin position="179"/>
        <end position="212"/>
    </location>
</feature>
<protein>
    <submittedName>
        <fullName evidence="5">Phospholipase accessory protein</fullName>
    </submittedName>
</protein>
<sequence length="255" mass="27292">MRKQFPALIALATSMSISVSCAAPPSAKEQSAMSATLQDHSVAFRDPHLADIAAAVARGDAARIAALAPGVDLSAHGDQNVTLLEYAIWHEQPRALGALLDAGANPAEPGMDQETVVHMAAMAKDPHYLKLLLQHGAPVDPVSARGHWTPLFRALQSKHDEQIQLLLQAGADPHRVNASGNSLLHLAAQSSAGNRWVLKLLQAGVDPGLRNAQQKTFQAYFFATPERLLNSTAQQTRAAVRDWLSAHAIPLEATR</sequence>
<feature type="repeat" description="ANK" evidence="3">
    <location>
        <begin position="146"/>
        <end position="178"/>
    </location>
</feature>
<keyword evidence="1" id="KW-0677">Repeat</keyword>
<keyword evidence="2 3" id="KW-0040">ANK repeat</keyword>
<evidence type="ECO:0000313" key="6">
    <source>
        <dbReference type="Proteomes" id="UP000045978"/>
    </source>
</evidence>
<feature type="repeat" description="ANK" evidence="3">
    <location>
        <begin position="112"/>
        <end position="144"/>
    </location>
</feature>
<evidence type="ECO:0000256" key="3">
    <source>
        <dbReference type="PROSITE-ProRule" id="PRU00023"/>
    </source>
</evidence>
<gene>
    <name evidence="5" type="ORF">XTPLMG730_2870</name>
</gene>
<dbReference type="Pfam" id="PF12796">
    <property type="entry name" value="Ank_2"/>
    <property type="match status" value="1"/>
</dbReference>
<dbReference type="PANTHER" id="PTHR24198:SF165">
    <property type="entry name" value="ANKYRIN REPEAT-CONTAINING PROTEIN-RELATED"/>
    <property type="match status" value="1"/>
</dbReference>
<feature type="chain" id="PRO_5005493325" evidence="4">
    <location>
        <begin position="23"/>
        <end position="255"/>
    </location>
</feature>
<organism evidence="5 6">
    <name type="scientific">Xanthomonas graminis pv. phlei</name>
    <dbReference type="NCBI Taxonomy" id="487906"/>
    <lineage>
        <taxon>Bacteria</taxon>
        <taxon>Pseudomonadati</taxon>
        <taxon>Pseudomonadota</taxon>
        <taxon>Gammaproteobacteria</taxon>
        <taxon>Lysobacterales</taxon>
        <taxon>Lysobacteraceae</taxon>
        <taxon>Xanthomonas</taxon>
        <taxon>Xanthomonas translucens group</taxon>
        <taxon>Xanthomonas graminis</taxon>
    </lineage>
</organism>
<feature type="signal peptide" evidence="4">
    <location>
        <begin position="1"/>
        <end position="22"/>
    </location>
</feature>
<dbReference type="PANTHER" id="PTHR24198">
    <property type="entry name" value="ANKYRIN REPEAT AND PROTEIN KINASE DOMAIN-CONTAINING PROTEIN"/>
    <property type="match status" value="1"/>
</dbReference>
<evidence type="ECO:0000313" key="5">
    <source>
        <dbReference type="EMBL" id="CTP90626.1"/>
    </source>
</evidence>
<dbReference type="InterPro" id="IPR036770">
    <property type="entry name" value="Ankyrin_rpt-contain_sf"/>
</dbReference>
<dbReference type="RefSeq" id="WP_053838846.1">
    <property type="nucleotide sequence ID" value="NZ_CP076251.1"/>
</dbReference>
<dbReference type="SUPFAM" id="SSF48403">
    <property type="entry name" value="Ankyrin repeat"/>
    <property type="match status" value="1"/>
</dbReference>
<name>A0A0K2ZXU7_9XANT</name>
<dbReference type="PROSITE" id="PS51257">
    <property type="entry name" value="PROKAR_LIPOPROTEIN"/>
    <property type="match status" value="1"/>
</dbReference>
<evidence type="ECO:0000256" key="1">
    <source>
        <dbReference type="ARBA" id="ARBA00022737"/>
    </source>
</evidence>
<dbReference type="AlphaFoldDB" id="A0A0K2ZXU7"/>
<dbReference type="PROSITE" id="PS50088">
    <property type="entry name" value="ANK_REPEAT"/>
    <property type="match status" value="3"/>
</dbReference>
<dbReference type="EMBL" id="CXOJ01000073">
    <property type="protein sequence ID" value="CTP90626.1"/>
    <property type="molecule type" value="Genomic_DNA"/>
</dbReference>
<dbReference type="Gene3D" id="1.25.40.20">
    <property type="entry name" value="Ankyrin repeat-containing domain"/>
    <property type="match status" value="1"/>
</dbReference>
<dbReference type="PROSITE" id="PS50297">
    <property type="entry name" value="ANK_REP_REGION"/>
    <property type="match status" value="1"/>
</dbReference>
<keyword evidence="4" id="KW-0732">Signal</keyword>
<proteinExistence type="predicted"/>